<dbReference type="RefSeq" id="WP_214508242.1">
    <property type="nucleotide sequence ID" value="NZ_JAHEPS010000007.1"/>
</dbReference>
<dbReference type="SUPFAM" id="SSF53474">
    <property type="entry name" value="alpha/beta-Hydrolases"/>
    <property type="match status" value="1"/>
</dbReference>
<organism evidence="1 2">
    <name type="scientific">Shewanella jiangmenensis</name>
    <dbReference type="NCBI Taxonomy" id="2837387"/>
    <lineage>
        <taxon>Bacteria</taxon>
        <taxon>Pseudomonadati</taxon>
        <taxon>Pseudomonadota</taxon>
        <taxon>Gammaproteobacteria</taxon>
        <taxon>Alteromonadales</taxon>
        <taxon>Shewanellaceae</taxon>
        <taxon>Shewanella</taxon>
    </lineage>
</organism>
<name>A0ABS5V884_9GAMM</name>
<protein>
    <submittedName>
        <fullName evidence="1">DUF2974 domain-containing protein</fullName>
    </submittedName>
</protein>
<dbReference type="Proteomes" id="UP001195903">
    <property type="component" value="Unassembled WGS sequence"/>
</dbReference>
<reference evidence="1 2" key="1">
    <citation type="submission" date="2021-05" db="EMBL/GenBank/DDBJ databases">
        <title>Shewanella sp. JM162201.</title>
        <authorList>
            <person name="Xu S."/>
            <person name="Li A."/>
        </authorList>
    </citation>
    <scope>NUCLEOTIDE SEQUENCE [LARGE SCALE GENOMIC DNA]</scope>
    <source>
        <strain evidence="1 2">JM162201</strain>
    </source>
</reference>
<dbReference type="InterPro" id="IPR029058">
    <property type="entry name" value="AB_hydrolase_fold"/>
</dbReference>
<proteinExistence type="predicted"/>
<accession>A0ABS5V884</accession>
<dbReference type="PROSITE" id="PS51257">
    <property type="entry name" value="PROKAR_LIPOPROTEIN"/>
    <property type="match status" value="1"/>
</dbReference>
<comment type="caution">
    <text evidence="1">The sequence shown here is derived from an EMBL/GenBank/DDBJ whole genome shotgun (WGS) entry which is preliminary data.</text>
</comment>
<dbReference type="Pfam" id="PF26363">
    <property type="entry name" value="Phospholipase-like"/>
    <property type="match status" value="1"/>
</dbReference>
<evidence type="ECO:0000313" key="1">
    <source>
        <dbReference type="EMBL" id="MBT1446057.1"/>
    </source>
</evidence>
<dbReference type="Gene3D" id="3.40.50.1820">
    <property type="entry name" value="alpha/beta hydrolase"/>
    <property type="match status" value="1"/>
</dbReference>
<keyword evidence="2" id="KW-1185">Reference proteome</keyword>
<sequence length="313" mass="36280">MNRITIILLVMMSVGCTTSNFKKIDHVYEPTDHPKHQLRKHTDLEYLSCNHRYFDLMSNYQLEGAKNYYVFSLMSSNIYRDTSSPYYVIPNWKLESRHQSDSGLVVDVYSYNFGEEYSVVYKGTDFSEGNDWATNFALVQPNQYKEAFDHLNQFVNEHQDKKIYVTGHSLGGGIALNMAQRIDGVTAVAFNSSPRAFFNTDENVKNKKVHLYEAGEILGPLNRTWLWLKTDNLEKYKYNYLDFLWWTFSPVQEHGMYLFSRGLLITAIQAGSEDALFTFTRNIERSSAEETEWHVCESLYNKSMQPTAKAAAD</sequence>
<dbReference type="CDD" id="cd00741">
    <property type="entry name" value="Lipase"/>
    <property type="match status" value="1"/>
</dbReference>
<dbReference type="EMBL" id="JAHEPS010000007">
    <property type="protein sequence ID" value="MBT1446057.1"/>
    <property type="molecule type" value="Genomic_DNA"/>
</dbReference>
<evidence type="ECO:0000313" key="2">
    <source>
        <dbReference type="Proteomes" id="UP001195903"/>
    </source>
</evidence>
<gene>
    <name evidence="1" type="ORF">KJI95_16295</name>
</gene>